<dbReference type="CDD" id="cd00383">
    <property type="entry name" value="trans_reg_C"/>
    <property type="match status" value="1"/>
</dbReference>
<reference evidence="5 6" key="1">
    <citation type="journal article" date="2015" name="Stand. Genomic Sci.">
        <title>Genomic Encyclopedia of Bacterial and Archaeal Type Strains, Phase III: the genomes of soil and plant-associated and newly described type strains.</title>
        <authorList>
            <person name="Whitman W.B."/>
            <person name="Woyke T."/>
            <person name="Klenk H.P."/>
            <person name="Zhou Y."/>
            <person name="Lilburn T.G."/>
            <person name="Beck B.J."/>
            <person name="De Vos P."/>
            <person name="Vandamme P."/>
            <person name="Eisen J.A."/>
            <person name="Garrity G."/>
            <person name="Hugenholtz P."/>
            <person name="Kyrpides N.C."/>
        </authorList>
    </citation>
    <scope>NUCLEOTIDE SEQUENCE [LARGE SCALE GENOMIC DNA]</scope>
    <source>
        <strain evidence="5 6">A3</strain>
    </source>
</reference>
<evidence type="ECO:0000259" key="4">
    <source>
        <dbReference type="PROSITE" id="PS51755"/>
    </source>
</evidence>
<evidence type="ECO:0000256" key="1">
    <source>
        <dbReference type="ARBA" id="ARBA00023125"/>
    </source>
</evidence>
<dbReference type="GO" id="GO:0003677">
    <property type="term" value="F:DNA binding"/>
    <property type="evidence" value="ECO:0007669"/>
    <property type="project" value="UniProtKB-UniRule"/>
</dbReference>
<evidence type="ECO:0000256" key="2">
    <source>
        <dbReference type="PROSITE-ProRule" id="PRU01091"/>
    </source>
</evidence>
<comment type="caution">
    <text evidence="5">The sequence shown here is derived from an EMBL/GenBank/DDBJ whole genome shotgun (WGS) entry which is preliminary data.</text>
</comment>
<dbReference type="AlphaFoldDB" id="A0A4R2IE14"/>
<accession>A0A4R2IE14</accession>
<dbReference type="SUPFAM" id="SSF48452">
    <property type="entry name" value="TPR-like"/>
    <property type="match status" value="1"/>
</dbReference>
<organism evidence="5 6">
    <name type="scientific">Dokdonella fugitiva</name>
    <dbReference type="NCBI Taxonomy" id="328517"/>
    <lineage>
        <taxon>Bacteria</taxon>
        <taxon>Pseudomonadati</taxon>
        <taxon>Pseudomonadota</taxon>
        <taxon>Gammaproteobacteria</taxon>
        <taxon>Lysobacterales</taxon>
        <taxon>Rhodanobacteraceae</taxon>
        <taxon>Dokdonella</taxon>
    </lineage>
</organism>
<dbReference type="InterPro" id="IPR036388">
    <property type="entry name" value="WH-like_DNA-bd_sf"/>
</dbReference>
<protein>
    <submittedName>
        <fullName evidence="5">DNA-binding winged helix-turn-helix (WHTH) protein</fullName>
    </submittedName>
</protein>
<name>A0A4R2IE14_9GAMM</name>
<dbReference type="InterPro" id="IPR016032">
    <property type="entry name" value="Sig_transdc_resp-reg_C-effctor"/>
</dbReference>
<feature type="DNA-binding region" description="OmpR/PhoB-type" evidence="2">
    <location>
        <begin position="36"/>
        <end position="134"/>
    </location>
</feature>
<gene>
    <name evidence="5" type="ORF">EV148_101288</name>
</gene>
<dbReference type="Gene3D" id="1.25.40.10">
    <property type="entry name" value="Tetratricopeptide repeat domain"/>
    <property type="match status" value="2"/>
</dbReference>
<keyword evidence="3" id="KW-0472">Membrane</keyword>
<keyword evidence="3" id="KW-0812">Transmembrane</keyword>
<evidence type="ECO:0000313" key="6">
    <source>
        <dbReference type="Proteomes" id="UP000294862"/>
    </source>
</evidence>
<keyword evidence="6" id="KW-1185">Reference proteome</keyword>
<sequence length="812" mass="85255">MGALRTTIAFASVAGFVTVEALPARQPRRYAGVMTRTFLRFGDGHIDVAARELWRGDRRIDLPPTVFDCIAYLATHRDRAVGRDELVAAVWGKTAVSDTMLGKAILASRRATGDTAGAQAILRTVPRYGYRWVAPTDEVAADAPAMVVAAVPTTAPPAGRPATAPQRRRTALAVLAAAVVAALATGWFGARQAPETAPPRAEATTAGRGDAIAVLPAEVLAGSDDDWLRLGLMDLIATRLRARGVAVMPSDSVVRVVAGSQGRDDAQRRLSGAAAVRSLVLPAVRRSGKDWVVRAELVDVGGARRTVQVEGESPITATDRAARRLLALLGHAQAGDAPADTDIGLTELLQRTDAARLADNLELARTLVEQAPPALRDLPEVRERVIRIDLRAGRFDAARAAIAALLARVSVESEPVMHARLLENLCVAELRSGRLAQARHACDEAIGLLDGRGEPIALGRAYNDRGILEAREGHADAALADFSRSRVAITLGGDPLLLAQLDGNESTVQMTHGRPAEALPTLVRAGETFRRFGMAHEYVTSLVNQIGSHLQLLQPLDALEASDAGWAERARVTDPQVRSAFEAARADALAANGRIAEARSVLDALIQRTAPPADPGQAARARAIEARLDLALGDAGTAAVLARAAVGALDGNGDEADRADAWLTLARALQVTDAGAAREQASAFAAWAKDIDDPRVRADLARAATADDAATATAAFEAALAGVDGRSELVAEAAVAYGNALVAQGRLDAAAIVAGRVARAAGQDFDCALLQARLYHALGQDAAWRGALAHARELAGERPIPQALQRLAPAAE</sequence>
<keyword evidence="3" id="KW-1133">Transmembrane helix</keyword>
<evidence type="ECO:0000313" key="5">
    <source>
        <dbReference type="EMBL" id="TCO42881.1"/>
    </source>
</evidence>
<dbReference type="EMBL" id="SLWQ01000001">
    <property type="protein sequence ID" value="TCO42881.1"/>
    <property type="molecule type" value="Genomic_DNA"/>
</dbReference>
<dbReference type="GO" id="GO:0006355">
    <property type="term" value="P:regulation of DNA-templated transcription"/>
    <property type="evidence" value="ECO:0007669"/>
    <property type="project" value="InterPro"/>
</dbReference>
<feature type="transmembrane region" description="Helical" evidence="3">
    <location>
        <begin position="170"/>
        <end position="190"/>
    </location>
</feature>
<dbReference type="GO" id="GO:0000160">
    <property type="term" value="P:phosphorelay signal transduction system"/>
    <property type="evidence" value="ECO:0007669"/>
    <property type="project" value="InterPro"/>
</dbReference>
<dbReference type="Pfam" id="PF00486">
    <property type="entry name" value="Trans_reg_C"/>
    <property type="match status" value="1"/>
</dbReference>
<keyword evidence="1 2" id="KW-0238">DNA-binding</keyword>
<dbReference type="PROSITE" id="PS51755">
    <property type="entry name" value="OMPR_PHOB"/>
    <property type="match status" value="1"/>
</dbReference>
<dbReference type="Proteomes" id="UP000294862">
    <property type="component" value="Unassembled WGS sequence"/>
</dbReference>
<dbReference type="InterPro" id="IPR001867">
    <property type="entry name" value="OmpR/PhoB-type_DNA-bd"/>
</dbReference>
<evidence type="ECO:0000256" key="3">
    <source>
        <dbReference type="SAM" id="Phobius"/>
    </source>
</evidence>
<dbReference type="SMART" id="SM00862">
    <property type="entry name" value="Trans_reg_C"/>
    <property type="match status" value="1"/>
</dbReference>
<dbReference type="InterPro" id="IPR011990">
    <property type="entry name" value="TPR-like_helical_dom_sf"/>
</dbReference>
<dbReference type="Gene3D" id="1.10.10.10">
    <property type="entry name" value="Winged helix-like DNA-binding domain superfamily/Winged helix DNA-binding domain"/>
    <property type="match status" value="1"/>
</dbReference>
<feature type="domain" description="OmpR/PhoB-type" evidence="4">
    <location>
        <begin position="36"/>
        <end position="134"/>
    </location>
</feature>
<dbReference type="SUPFAM" id="SSF46894">
    <property type="entry name" value="C-terminal effector domain of the bipartite response regulators"/>
    <property type="match status" value="1"/>
</dbReference>
<proteinExistence type="predicted"/>